<organism evidence="1">
    <name type="scientific">Clostridium symbiosum</name>
    <name type="common">Bacteroides symbiosus</name>
    <dbReference type="NCBI Taxonomy" id="1512"/>
    <lineage>
        <taxon>Bacteria</taxon>
        <taxon>Bacillati</taxon>
        <taxon>Bacillota</taxon>
        <taxon>Clostridia</taxon>
        <taxon>Lachnospirales</taxon>
        <taxon>Lachnospiraceae</taxon>
        <taxon>Otoolea</taxon>
    </lineage>
</organism>
<reference evidence="1" key="1">
    <citation type="submission" date="2019-11" db="EMBL/GenBank/DDBJ databases">
        <authorList>
            <person name="Feng L."/>
        </authorList>
    </citation>
    <scope>NUCLEOTIDE SEQUENCE</scope>
    <source>
        <strain evidence="1">CsymbiosumLFYP84</strain>
    </source>
</reference>
<proteinExistence type="predicted"/>
<sequence length="568" mass="65447">MLGREIKVSDIKVVITENSLKWMKFVDLMGGTCESAFMYYNKFMKKHGERFAIVKTGHSSKWGELQRSSYQMNGSLPTTDEDILKEVAKVSIDYCSNLKLDHNAFREHLKITGTSKYSFNNVLLALDDWNEDFKRTKYFNDKKVDIISRFKKERLQLGKLLQYGDNLTICGNLVSLLMKVVGKDFLQEECFESIEDGIQCYTPRFNEGERIAGFRSPHNSPNNIVHLINVYPPSIQKYFPKLGKNVIVINGIGTDVQSRLNGQDLDTDAIYATNQKQIVELARKAYKEYPTIINGIKSVDISSYNKSMESYAKMDNAISASQYAVGYASNIAQLALSYYYDGGGNDREIEDIFIICSVLAQVAIDSAKRNFEIEVEPELSKISHFACMKHKPQYPRFYAGVQKLKAKYSKRRRVEMLDSDIGDFNCPMDIIYRIIDKEVIDLRKNKNLIEETISLGTLVADAVDIENVDRKQRQKVISIVNDYSKVVGSVNREQKDYQNVREREFNACMMKLKNMTIKRNVMHSLIQYAFERENAKIRDNLLTVLFDKDQNIFLQYFKKTEKKSTLNS</sequence>
<dbReference type="EMBL" id="CACRUA010000006">
    <property type="protein sequence ID" value="VYT77223.1"/>
    <property type="molecule type" value="Genomic_DNA"/>
</dbReference>
<gene>
    <name evidence="1" type="ORF">CSLFYP84_00541</name>
</gene>
<dbReference type="AlphaFoldDB" id="A0A6N2ZF41"/>
<dbReference type="RefSeq" id="WP_422108399.1">
    <property type="nucleotide sequence ID" value="NZ_CACRUA010000006.1"/>
</dbReference>
<accession>A0A6N2ZF41</accession>
<protein>
    <submittedName>
        <fullName evidence="1">Uncharacterized protein</fullName>
    </submittedName>
</protein>
<evidence type="ECO:0000313" key="1">
    <source>
        <dbReference type="EMBL" id="VYT77223.1"/>
    </source>
</evidence>
<name>A0A6N2ZF41_CLOSY</name>